<evidence type="ECO:0000313" key="2">
    <source>
        <dbReference type="Proteomes" id="UP000306584"/>
    </source>
</evidence>
<reference evidence="1 2" key="1">
    <citation type="submission" date="2018-10" db="EMBL/GenBank/DDBJ databases">
        <title>Fifty Aureobasidium pullulans genomes reveal a recombining polyextremotolerant generalist.</title>
        <authorList>
            <person name="Gostincar C."/>
            <person name="Turk M."/>
            <person name="Zajc J."/>
            <person name="Gunde-Cimerman N."/>
        </authorList>
    </citation>
    <scope>NUCLEOTIDE SEQUENCE [LARGE SCALE GENOMIC DNA]</scope>
    <source>
        <strain evidence="1 2">EXF-6604</strain>
    </source>
</reference>
<dbReference type="EMBL" id="QZBD01000115">
    <property type="protein sequence ID" value="THY28527.1"/>
    <property type="molecule type" value="Genomic_DNA"/>
</dbReference>
<sequence>MRGLKLTLQLPYLVADHPSERADIKRLLERPFCKTTIIAMSSTNDYPKDQRSKAGRYAKRVTYDKDAVRKIVDAAPILHVSFNAPMSESMDAQFPTILPMLGAMDSSAEDDQVVYLHGSSAARLFRLDSGQEDPGLPVCIAATLLDGYVLALTPFNHSCNYRSAVVFGHATKVTNTDETMRAMELITNHLITDRWTNSRTPPTKSELTATGILKVRIETASVKVRNGGPHDDRKDLKDDATTSRVWTGVVPVQQVLGEAIASPENLVKQIPGSVTSWIEDTNSMRKDDMLISMED</sequence>
<evidence type="ECO:0008006" key="3">
    <source>
        <dbReference type="Google" id="ProtNLM"/>
    </source>
</evidence>
<dbReference type="Proteomes" id="UP000306584">
    <property type="component" value="Unassembled WGS sequence"/>
</dbReference>
<gene>
    <name evidence="1" type="ORF">D6D01_03865</name>
</gene>
<dbReference type="PANTHER" id="PTHR34071">
    <property type="entry name" value="5-NITROIMIDAZOLE ANTIBIOTICS RESISTANCE PROTEIN, NIMA-FAMILY-RELATED PROTEIN-RELATED"/>
    <property type="match status" value="1"/>
</dbReference>
<dbReference type="Pfam" id="PF12900">
    <property type="entry name" value="Pyridox_ox_2"/>
    <property type="match status" value="1"/>
</dbReference>
<evidence type="ECO:0000313" key="1">
    <source>
        <dbReference type="EMBL" id="THY28527.1"/>
    </source>
</evidence>
<organism evidence="1 2">
    <name type="scientific">Aureobasidium pullulans</name>
    <name type="common">Black yeast</name>
    <name type="synonym">Pullularia pullulans</name>
    <dbReference type="NCBI Taxonomy" id="5580"/>
    <lineage>
        <taxon>Eukaryota</taxon>
        <taxon>Fungi</taxon>
        <taxon>Dikarya</taxon>
        <taxon>Ascomycota</taxon>
        <taxon>Pezizomycotina</taxon>
        <taxon>Dothideomycetes</taxon>
        <taxon>Dothideomycetidae</taxon>
        <taxon>Dothideales</taxon>
        <taxon>Saccotheciaceae</taxon>
        <taxon>Aureobasidium</taxon>
    </lineage>
</organism>
<dbReference type="AlphaFoldDB" id="A0A4S9LGJ1"/>
<dbReference type="InterPro" id="IPR012349">
    <property type="entry name" value="Split_barrel_FMN-bd"/>
</dbReference>
<dbReference type="Gene3D" id="2.30.110.10">
    <property type="entry name" value="Electron Transport, Fmn-binding Protein, Chain A"/>
    <property type="match status" value="1"/>
</dbReference>
<accession>A0A4S9LGJ1</accession>
<proteinExistence type="predicted"/>
<dbReference type="InterPro" id="IPR024747">
    <property type="entry name" value="Pyridox_Oxase-rel"/>
</dbReference>
<name>A0A4S9LGJ1_AURPU</name>
<dbReference type="SUPFAM" id="SSF50475">
    <property type="entry name" value="FMN-binding split barrel"/>
    <property type="match status" value="1"/>
</dbReference>
<comment type="caution">
    <text evidence="1">The sequence shown here is derived from an EMBL/GenBank/DDBJ whole genome shotgun (WGS) entry which is preliminary data.</text>
</comment>
<protein>
    <recommendedName>
        <fullName evidence="3">Flavin-nucleotide-binding protein</fullName>
    </recommendedName>
</protein>
<dbReference type="PANTHER" id="PTHR34071:SF2">
    <property type="entry name" value="FLAVIN-NUCLEOTIDE-BINDING PROTEIN"/>
    <property type="match status" value="1"/>
</dbReference>